<evidence type="ECO:0000313" key="2">
    <source>
        <dbReference type="EMBL" id="CAI6335127.1"/>
    </source>
</evidence>
<protein>
    <submittedName>
        <fullName evidence="2">Uncharacterized protein</fullName>
    </submittedName>
</protein>
<dbReference type="Proteomes" id="UP001152607">
    <property type="component" value="Unassembled WGS sequence"/>
</dbReference>
<dbReference type="EMBL" id="CAOQHR010000005">
    <property type="protein sequence ID" value="CAI6335127.1"/>
    <property type="molecule type" value="Genomic_DNA"/>
</dbReference>
<evidence type="ECO:0000313" key="3">
    <source>
        <dbReference type="Proteomes" id="UP001152607"/>
    </source>
</evidence>
<feature type="region of interest" description="Disordered" evidence="1">
    <location>
        <begin position="16"/>
        <end position="144"/>
    </location>
</feature>
<keyword evidence="3" id="KW-1185">Reference proteome</keyword>
<proteinExistence type="predicted"/>
<comment type="caution">
    <text evidence="2">The sequence shown here is derived from an EMBL/GenBank/DDBJ whole genome shotgun (WGS) entry which is preliminary data.</text>
</comment>
<feature type="compositionally biased region" description="Low complexity" evidence="1">
    <location>
        <begin position="19"/>
        <end position="28"/>
    </location>
</feature>
<name>A0A9W4UHJ6_9PLEO</name>
<feature type="compositionally biased region" description="Basic and acidic residues" evidence="1">
    <location>
        <begin position="99"/>
        <end position="144"/>
    </location>
</feature>
<dbReference type="AlphaFoldDB" id="A0A9W4UHJ6"/>
<reference evidence="2" key="1">
    <citation type="submission" date="2023-01" db="EMBL/GenBank/DDBJ databases">
        <authorList>
            <person name="Van Ghelder C."/>
            <person name="Rancurel C."/>
        </authorList>
    </citation>
    <scope>NUCLEOTIDE SEQUENCE</scope>
    <source>
        <strain evidence="2">CNCM I-4278</strain>
    </source>
</reference>
<organism evidence="2 3">
    <name type="scientific">Periconia digitata</name>
    <dbReference type="NCBI Taxonomy" id="1303443"/>
    <lineage>
        <taxon>Eukaryota</taxon>
        <taxon>Fungi</taxon>
        <taxon>Dikarya</taxon>
        <taxon>Ascomycota</taxon>
        <taxon>Pezizomycotina</taxon>
        <taxon>Dothideomycetes</taxon>
        <taxon>Pleosporomycetidae</taxon>
        <taxon>Pleosporales</taxon>
        <taxon>Massarineae</taxon>
        <taxon>Periconiaceae</taxon>
        <taxon>Periconia</taxon>
    </lineage>
</organism>
<sequence>MNRSLSSKTLARLLFSANSSPSSSPSISQFTQSYPEPSEETHGAEPTSSQPQDPEHTYPNSEAAAFQDSSIDDSIVFQRPTRPPTEQDREKARRRRQAEKKLRKDEEKIQERKQMLAEEKRREENEARKLKRQSEREGEKKEKK</sequence>
<gene>
    <name evidence="2" type="ORF">PDIGIT_LOCUS8204</name>
</gene>
<evidence type="ECO:0000256" key="1">
    <source>
        <dbReference type="SAM" id="MobiDB-lite"/>
    </source>
</evidence>
<accession>A0A9W4UHJ6</accession>